<dbReference type="PaxDb" id="411470-RUMGNA_01836"/>
<dbReference type="EMBL" id="AAYG02000013">
    <property type="protein sequence ID" value="EDN77857.1"/>
    <property type="molecule type" value="Genomic_DNA"/>
</dbReference>
<reference evidence="2 3" key="2">
    <citation type="submission" date="2007-06" db="EMBL/GenBank/DDBJ databases">
        <title>Draft genome sequence of Ruminococcus gnavus (ATCC 29149).</title>
        <authorList>
            <person name="Sudarsanam P."/>
            <person name="Ley R."/>
            <person name="Guruge J."/>
            <person name="Turnbaugh P.J."/>
            <person name="Mahowald M."/>
            <person name="Liep D."/>
            <person name="Gordon J."/>
        </authorList>
    </citation>
    <scope>NUCLEOTIDE SEQUENCE [LARGE SCALE GENOMIC DNA]</scope>
    <source>
        <strain evidence="2 3">ATCC 29149</strain>
    </source>
</reference>
<organism evidence="2 3">
    <name type="scientific">Mediterraneibacter gnavus (strain ATCC 29149 / DSM 114966 / JCM 6515 / VPI C7-9)</name>
    <name type="common">Ruminococcus gnavus</name>
    <dbReference type="NCBI Taxonomy" id="411470"/>
    <lineage>
        <taxon>Bacteria</taxon>
        <taxon>Bacillati</taxon>
        <taxon>Bacillota</taxon>
        <taxon>Clostridia</taxon>
        <taxon>Lachnospirales</taxon>
        <taxon>Lachnospiraceae</taxon>
        <taxon>Mediterraneibacter</taxon>
    </lineage>
</organism>
<dbReference type="InterPro" id="IPR016181">
    <property type="entry name" value="Acyl_CoA_acyltransferase"/>
</dbReference>
<evidence type="ECO:0000259" key="1">
    <source>
        <dbReference type="Pfam" id="PF13480"/>
    </source>
</evidence>
<dbReference type="Proteomes" id="UP000004410">
    <property type="component" value="Unassembled WGS sequence"/>
</dbReference>
<dbReference type="AlphaFoldDB" id="A7B2Q8"/>
<sequence>MEIRVIDQEEKFCDLKENWGTIINNMKVKSPFQTWDWNYNWWYLVENRECELLILEAFEGKDVFGFAPLVIKNKSIEFIGDKHFDYGAFICAERKREIIQLFFKHVCDLAKKRSLDIVLKCLPEKGDQLGIIREIIEDIPHSLVRKQVDTANLNLEEYQNFEGYLKAISSSLRKKAIKPCLKADIEFQIEMYNDDLWNDIADIYDDRQSDRIGVSTLEWARPIVKTLNQAGLLNISTLKYEGNRVSFLIFFEFSGNDYIWLTAFKKIGKFQLGHYVRYCLIERAYKKNVVVVDMMRGAYDYKKQWDCNVSSNYEVIVFSSWWKKMKYTSYQKGRKFIRNLVYNNEFLYKFYKQHSK</sequence>
<dbReference type="Gene3D" id="3.40.630.30">
    <property type="match status" value="1"/>
</dbReference>
<dbReference type="Pfam" id="PF13480">
    <property type="entry name" value="Acetyltransf_6"/>
    <property type="match status" value="1"/>
</dbReference>
<evidence type="ECO:0000313" key="3">
    <source>
        <dbReference type="Proteomes" id="UP000004410"/>
    </source>
</evidence>
<dbReference type="GeneID" id="57434328"/>
<feature type="domain" description="BioF2-like acetyltransferase" evidence="1">
    <location>
        <begin position="196"/>
        <end position="303"/>
    </location>
</feature>
<reference evidence="2 3" key="1">
    <citation type="submission" date="2007-04" db="EMBL/GenBank/DDBJ databases">
        <authorList>
            <person name="Fulton L."/>
            <person name="Clifton S."/>
            <person name="Fulton B."/>
            <person name="Xu J."/>
            <person name="Minx P."/>
            <person name="Pepin K.H."/>
            <person name="Johnson M."/>
            <person name="Thiruvilangam P."/>
            <person name="Bhonagiri V."/>
            <person name="Nash W.E."/>
            <person name="Mardis E.R."/>
            <person name="Wilson R.K."/>
        </authorList>
    </citation>
    <scope>NUCLEOTIDE SEQUENCE [LARGE SCALE GENOMIC DNA]</scope>
    <source>
        <strain evidence="2 3">ATCC 29149</strain>
    </source>
</reference>
<proteinExistence type="predicted"/>
<dbReference type="eggNOG" id="COG5653">
    <property type="taxonomic scope" value="Bacteria"/>
</dbReference>
<dbReference type="SUPFAM" id="SSF55729">
    <property type="entry name" value="Acyl-CoA N-acyltransferases (Nat)"/>
    <property type="match status" value="1"/>
</dbReference>
<comment type="caution">
    <text evidence="2">The sequence shown here is derived from an EMBL/GenBank/DDBJ whole genome shotgun (WGS) entry which is preliminary data.</text>
</comment>
<dbReference type="RefSeq" id="WP_004842823.1">
    <property type="nucleotide sequence ID" value="NZ_AAYG02000013.1"/>
</dbReference>
<protein>
    <recommendedName>
        <fullName evidence="1">BioF2-like acetyltransferase domain-containing protein</fullName>
    </recommendedName>
</protein>
<evidence type="ECO:0000313" key="2">
    <source>
        <dbReference type="EMBL" id="EDN77857.1"/>
    </source>
</evidence>
<gene>
    <name evidence="2" type="ORF">RUMGNA_01836</name>
</gene>
<dbReference type="InterPro" id="IPR038740">
    <property type="entry name" value="BioF2-like_GNAT_dom"/>
</dbReference>
<accession>A7B2Q8</accession>
<name>A7B2Q8_MEDG7</name>